<evidence type="ECO:0000313" key="6">
    <source>
        <dbReference type="EMBL" id="KAK8077041.1"/>
    </source>
</evidence>
<evidence type="ECO:0000256" key="2">
    <source>
        <dbReference type="ARBA" id="ARBA00023043"/>
    </source>
</evidence>
<dbReference type="PANTHER" id="PTHR24198:SF165">
    <property type="entry name" value="ANKYRIN REPEAT-CONTAINING PROTEIN-RELATED"/>
    <property type="match status" value="1"/>
</dbReference>
<dbReference type="InterPro" id="IPR036770">
    <property type="entry name" value="Ankyrin_rpt-contain_sf"/>
</dbReference>
<sequence length="1259" mass="141439">MQSNKRREKDLMWESLRTDIERKFIKEKQGLDEIIAWLAAQGFNVTKNQLNYRINKTWGLRIRAPRGRAAEVWRIAGQLRASTQGDGSSRFGLFVHDIDNTQRMKPRNSERQIRRHNIETHYSNYGRISPLQRNASLQVALRSPTPERVEVHIPWPQDLPWLISGIQRLQIGPAYQATPGSSRPSRPAFDLSLFGIPQHGPKSELSRSLLTSRLASQIPELIDGDALRRAQVVLSDRTDKALAEQVKLLLGAISNNWDMDTDQIEFLLGVIEESGLSKNPLDLRGMDATMHAASDALFQRIWKLLADIPFRKDRLRYDINRAHRLLSWLLKSGQNPDIPIPMAVQGRTTTGLQISLALGMGDLARELLSYHASPCGRKTSDIYRGSIKDRYCLHPLFLAIAFSQSNVTQLQSYGVSLIDELQMDPRLLSYGVNDYGPAGPIPFILERFEGPAATSVVQYLLDHKDRSGTPMYRGVVDWHCLLMQAVAVGNLEVLKSLLSRHYDILGFNCSTASDLVNWADERGVTALHAAVFAKRNPIEICQHLLQNGAIFDRDSELFHLACFGGSLETIELLHRMGANINKRCNARSHLWDSYHRIRSDPSQCTPLEVILQIRPSKSNRDLSESEVKNMTNICEYLLRHGSDVPWQLVDFAIEEFNVRLLSLALTSDAGVVNHYEKKFGSLLSRVLKSTYTVSEETRRDIRFICNLLLDSGAQVESGDAARAAFLGDWDLVTRLLDLDMRGISKTIVQRQPGTHPHLSKALPCNKITLLESAILSGSPDIARKAFELDPDQYDPGALCAATLLAHIMGGHSLVQALLNNRCKKQVSEEQVSGEEDYREMTAVGIAARSSDWELLRLLKSQLPWSNLAVVPHAREWASAFAIYQPVAAQRHDPRPGFIRFWNAGYVGSVQIFAVEAELRVFDLFFRPGCSVDPVSLARLIESKLYDRVSGLVRGRHSAEKIDNYGSLPSPIHTAVRQGSISMVRACLDLGSDINGFSESESESEGLSYYKLLYQKYSPLTLSIRQGHQEITDLLLEKGADVNSPEFLFYGETPLQAACAMGHIGTVMKLLRLGAIPNIRGNIYDGCTALEMAAVYGRLDIVHLLLRSGVRTEGSGQLQYLRATRLAFESCHIQVYKLLKSHRAWTERDRILWNKLSRSEYDTDSEPEGDSEDDCDLNQEDDRPNLGEMENDEMELEGMSDMSCRHEISDGCDSPVDQRRSTDIISGGSLVATDPFFGYQRGDDMPETSERVAWDDLDYI</sequence>
<evidence type="ECO:0000256" key="4">
    <source>
        <dbReference type="SAM" id="MobiDB-lite"/>
    </source>
</evidence>
<keyword evidence="1" id="KW-0677">Repeat</keyword>
<proteinExistence type="predicted"/>
<evidence type="ECO:0000256" key="3">
    <source>
        <dbReference type="PROSITE-ProRule" id="PRU00023"/>
    </source>
</evidence>
<feature type="repeat" description="ANK" evidence="3">
    <location>
        <begin position="1084"/>
        <end position="1116"/>
    </location>
</feature>
<dbReference type="InterPro" id="IPR002110">
    <property type="entry name" value="Ankyrin_rpt"/>
</dbReference>
<accession>A0ABR1W0L8</accession>
<reference evidence="6 7" key="1">
    <citation type="submission" date="2023-01" db="EMBL/GenBank/DDBJ databases">
        <title>Analysis of 21 Apiospora genomes using comparative genomics revels a genus with tremendous synthesis potential of carbohydrate active enzymes and secondary metabolites.</title>
        <authorList>
            <person name="Sorensen T."/>
        </authorList>
    </citation>
    <scope>NUCLEOTIDE SEQUENCE [LARGE SCALE GENOMIC DNA]</scope>
    <source>
        <strain evidence="6 7">CBS 83171</strain>
    </source>
</reference>
<dbReference type="Proteomes" id="UP001446871">
    <property type="component" value="Unassembled WGS sequence"/>
</dbReference>
<feature type="domain" description="Clr5" evidence="5">
    <location>
        <begin position="12"/>
        <end position="61"/>
    </location>
</feature>
<keyword evidence="2 3" id="KW-0040">ANK repeat</keyword>
<feature type="region of interest" description="Disordered" evidence="4">
    <location>
        <begin position="1158"/>
        <end position="1187"/>
    </location>
</feature>
<feature type="repeat" description="ANK" evidence="3">
    <location>
        <begin position="1014"/>
        <end position="1046"/>
    </location>
</feature>
<dbReference type="SUPFAM" id="SSF48403">
    <property type="entry name" value="Ankyrin repeat"/>
    <property type="match status" value="2"/>
</dbReference>
<dbReference type="SMART" id="SM00248">
    <property type="entry name" value="ANK"/>
    <property type="match status" value="10"/>
</dbReference>
<evidence type="ECO:0000256" key="1">
    <source>
        <dbReference type="ARBA" id="ARBA00022737"/>
    </source>
</evidence>
<dbReference type="Pfam" id="PF12796">
    <property type="entry name" value="Ank_2"/>
    <property type="match status" value="3"/>
</dbReference>
<feature type="region of interest" description="Disordered" evidence="4">
    <location>
        <begin position="1236"/>
        <end position="1259"/>
    </location>
</feature>
<protein>
    <recommendedName>
        <fullName evidence="5">Clr5 domain-containing protein</fullName>
    </recommendedName>
</protein>
<name>A0ABR1W0L8_9PEZI</name>
<comment type="caution">
    <text evidence="6">The sequence shown here is derived from an EMBL/GenBank/DDBJ whole genome shotgun (WGS) entry which is preliminary data.</text>
</comment>
<feature type="compositionally biased region" description="Basic and acidic residues" evidence="4">
    <location>
        <begin position="1240"/>
        <end position="1253"/>
    </location>
</feature>
<dbReference type="PANTHER" id="PTHR24198">
    <property type="entry name" value="ANKYRIN REPEAT AND PROTEIN KINASE DOMAIN-CONTAINING PROTEIN"/>
    <property type="match status" value="1"/>
</dbReference>
<evidence type="ECO:0000313" key="7">
    <source>
        <dbReference type="Proteomes" id="UP001446871"/>
    </source>
</evidence>
<dbReference type="PROSITE" id="PS50088">
    <property type="entry name" value="ANK_REPEAT"/>
    <property type="match status" value="5"/>
</dbReference>
<evidence type="ECO:0000259" key="5">
    <source>
        <dbReference type="Pfam" id="PF14420"/>
    </source>
</evidence>
<dbReference type="InterPro" id="IPR025676">
    <property type="entry name" value="Clr5_dom"/>
</dbReference>
<gene>
    <name evidence="6" type="ORF">PG996_003211</name>
</gene>
<organism evidence="6 7">
    <name type="scientific">Apiospora saccharicola</name>
    <dbReference type="NCBI Taxonomy" id="335842"/>
    <lineage>
        <taxon>Eukaryota</taxon>
        <taxon>Fungi</taxon>
        <taxon>Dikarya</taxon>
        <taxon>Ascomycota</taxon>
        <taxon>Pezizomycotina</taxon>
        <taxon>Sordariomycetes</taxon>
        <taxon>Xylariomycetidae</taxon>
        <taxon>Amphisphaeriales</taxon>
        <taxon>Apiosporaceae</taxon>
        <taxon>Apiospora</taxon>
    </lineage>
</organism>
<feature type="repeat" description="ANK" evidence="3">
    <location>
        <begin position="522"/>
        <end position="556"/>
    </location>
</feature>
<feature type="repeat" description="ANK" evidence="3">
    <location>
        <begin position="966"/>
        <end position="998"/>
    </location>
</feature>
<dbReference type="EMBL" id="JAQQWM010000002">
    <property type="protein sequence ID" value="KAK8077041.1"/>
    <property type="molecule type" value="Genomic_DNA"/>
</dbReference>
<keyword evidence="7" id="KW-1185">Reference proteome</keyword>
<dbReference type="PROSITE" id="PS50297">
    <property type="entry name" value="ANK_REP_REGION"/>
    <property type="match status" value="4"/>
</dbReference>
<feature type="compositionally biased region" description="Acidic residues" evidence="4">
    <location>
        <begin position="1161"/>
        <end position="1178"/>
    </location>
</feature>
<dbReference type="Gene3D" id="1.25.40.20">
    <property type="entry name" value="Ankyrin repeat-containing domain"/>
    <property type="match status" value="3"/>
</dbReference>
<dbReference type="Pfam" id="PF14420">
    <property type="entry name" value="Clr5"/>
    <property type="match status" value="1"/>
</dbReference>
<feature type="repeat" description="ANK" evidence="3">
    <location>
        <begin position="1049"/>
        <end position="1081"/>
    </location>
</feature>